<evidence type="ECO:0000313" key="1">
    <source>
        <dbReference type="EMBL" id="MFC6197167.1"/>
    </source>
</evidence>
<accession>A0ABW1S7I8</accession>
<comment type="caution">
    <text evidence="1">The sequence shown here is derived from an EMBL/GenBank/DDBJ whole genome shotgun (WGS) entry which is preliminary data.</text>
</comment>
<dbReference type="EMBL" id="JBHSSW010000004">
    <property type="protein sequence ID" value="MFC6197167.1"/>
    <property type="molecule type" value="Genomic_DNA"/>
</dbReference>
<reference evidence="2" key="1">
    <citation type="journal article" date="2019" name="Int. J. Syst. Evol. Microbiol.">
        <title>The Global Catalogue of Microorganisms (GCM) 10K type strain sequencing project: providing services to taxonomists for standard genome sequencing and annotation.</title>
        <authorList>
            <consortium name="The Broad Institute Genomics Platform"/>
            <consortium name="The Broad Institute Genome Sequencing Center for Infectious Disease"/>
            <person name="Wu L."/>
            <person name="Ma J."/>
        </authorList>
    </citation>
    <scope>NUCLEOTIDE SEQUENCE [LARGE SCALE GENOMIC DNA]</scope>
    <source>
        <strain evidence="2">CGMCC-1.15741</strain>
    </source>
</reference>
<gene>
    <name evidence="1" type="ORF">ACFQDM_03715</name>
</gene>
<organism evidence="1 2">
    <name type="scientific">Ponticaulis profundi</name>
    <dbReference type="NCBI Taxonomy" id="2665222"/>
    <lineage>
        <taxon>Bacteria</taxon>
        <taxon>Pseudomonadati</taxon>
        <taxon>Pseudomonadota</taxon>
        <taxon>Alphaproteobacteria</taxon>
        <taxon>Hyphomonadales</taxon>
        <taxon>Hyphomonadaceae</taxon>
        <taxon>Ponticaulis</taxon>
    </lineage>
</organism>
<keyword evidence="2" id="KW-1185">Reference proteome</keyword>
<name>A0ABW1S7I8_9PROT</name>
<evidence type="ECO:0008006" key="3">
    <source>
        <dbReference type="Google" id="ProtNLM"/>
    </source>
</evidence>
<proteinExistence type="predicted"/>
<sequence>MASDLNELVGKAELTQVFQVSSKTWRSPSLSPNVSDVAKFMSNELIGSPEFDEDSNVLVGQIRCRIWVSPEENDDASQEESFKSAQMAIEAVYALIFQVEPIGELEDPCLIAFLKSIGRMTVWPYFRNFCASSANETHMHLPPLPLMKTKFPISNAEYKSLAP</sequence>
<dbReference type="RefSeq" id="WP_377375658.1">
    <property type="nucleotide sequence ID" value="NZ_JBHSSW010000004.1"/>
</dbReference>
<protein>
    <recommendedName>
        <fullName evidence="3">Preprotein translocase subunit SecB</fullName>
    </recommendedName>
</protein>
<dbReference type="Proteomes" id="UP001596303">
    <property type="component" value="Unassembled WGS sequence"/>
</dbReference>
<evidence type="ECO:0000313" key="2">
    <source>
        <dbReference type="Proteomes" id="UP001596303"/>
    </source>
</evidence>